<evidence type="ECO:0000256" key="1">
    <source>
        <dbReference type="ARBA" id="ARBA00022801"/>
    </source>
</evidence>
<dbReference type="SMART" id="SM00331">
    <property type="entry name" value="PP2C_SIG"/>
    <property type="match status" value="1"/>
</dbReference>
<dbReference type="Gene3D" id="3.60.40.10">
    <property type="entry name" value="PPM-type phosphatase domain"/>
    <property type="match status" value="1"/>
</dbReference>
<dbReference type="InterPro" id="IPR036457">
    <property type="entry name" value="PPM-type-like_dom_sf"/>
</dbReference>
<feature type="domain" description="PAC" evidence="2">
    <location>
        <begin position="249"/>
        <end position="301"/>
    </location>
</feature>
<keyword evidence="1" id="KW-0378">Hydrolase</keyword>
<comment type="caution">
    <text evidence="3">The sequence shown here is derived from an EMBL/GenBank/DDBJ whole genome shotgun (WGS) entry which is preliminary data.</text>
</comment>
<dbReference type="InterPro" id="IPR013655">
    <property type="entry name" value="PAS_fold_3"/>
</dbReference>
<accession>A0A918WW89</accession>
<dbReference type="Proteomes" id="UP000638353">
    <property type="component" value="Unassembled WGS sequence"/>
</dbReference>
<dbReference type="InterPro" id="IPR052016">
    <property type="entry name" value="Bact_Sigma-Reg"/>
</dbReference>
<dbReference type="SUPFAM" id="SSF55785">
    <property type="entry name" value="PYP-like sensor domain (PAS domain)"/>
    <property type="match status" value="1"/>
</dbReference>
<dbReference type="PANTHER" id="PTHR43156">
    <property type="entry name" value="STAGE II SPORULATION PROTEIN E-RELATED"/>
    <property type="match status" value="1"/>
</dbReference>
<reference evidence="3" key="2">
    <citation type="submission" date="2020-09" db="EMBL/GenBank/DDBJ databases">
        <authorList>
            <person name="Sun Q."/>
            <person name="Ohkuma M."/>
        </authorList>
    </citation>
    <scope>NUCLEOTIDE SEQUENCE</scope>
    <source>
        <strain evidence="3">JCM 4637</strain>
    </source>
</reference>
<dbReference type="EMBL" id="BMVC01000004">
    <property type="protein sequence ID" value="GHC89544.1"/>
    <property type="molecule type" value="Genomic_DNA"/>
</dbReference>
<reference evidence="3" key="1">
    <citation type="journal article" date="2014" name="Int. J. Syst. Evol. Microbiol.">
        <title>Complete genome sequence of Corynebacterium casei LMG S-19264T (=DSM 44701T), isolated from a smear-ripened cheese.</title>
        <authorList>
            <consortium name="US DOE Joint Genome Institute (JGI-PGF)"/>
            <person name="Walter F."/>
            <person name="Albersmeier A."/>
            <person name="Kalinowski J."/>
            <person name="Ruckert C."/>
        </authorList>
    </citation>
    <scope>NUCLEOTIDE SEQUENCE</scope>
    <source>
        <strain evidence="3">JCM 4637</strain>
    </source>
</reference>
<dbReference type="SUPFAM" id="SSF81606">
    <property type="entry name" value="PP2C-like"/>
    <property type="match status" value="1"/>
</dbReference>
<dbReference type="CDD" id="cd00130">
    <property type="entry name" value="PAS"/>
    <property type="match status" value="1"/>
</dbReference>
<dbReference type="Pfam" id="PF07228">
    <property type="entry name" value="SpoIIE"/>
    <property type="match status" value="1"/>
</dbReference>
<sequence length="547" mass="59098">MTDRDEPKAAPSNGDNCVVVEGDRTFSTSGYVVSRPPVHIADHTFPMPVPAVQDLLDGLPGSATFLMPVHGPAGEIVDFRIVAASPDAVDIGSRRGKEMVGLSILETYPAVAGSDLWHGYVSVLESGGRYEGEPFEYEEVLAGIPRRSRFAVRAAACRGGLVVSWVRLDTGEREQRRLAVMQRLAGMGWADWDLVLNKITWSDEVFAVFGRDRALGPITLEELPAHVLPEDLPGVGDAVRQLLGGGRPVDHTFRITRPDGEVRHVRIVAEAELDVDGTPVEVHGFFQDRTGMHRAAQEVLEHQQAASAQRGLLAAEKDLAARLQHALLPLPQQSLRLAGLTVDVAYHPLQEGLNVGGDWYSAIELPDGSALLVVGDVAGHGLDAVATMAQLRFTAKGMAVTGTPLPEILTRLNTLLLHTSGRNYGTATMIMGRYDPATARLSWVQAGHLPPLLLRAGQPRYLPVPRGILLGAMTEPVYEEATLQLLPGDHLLLFTDGLVEIPGRDIYEGLARLARAAADQVDNPRILDALVGPESRHDDTCVLHATL</sequence>
<dbReference type="Gene3D" id="3.30.450.20">
    <property type="entry name" value="PAS domain"/>
    <property type="match status" value="1"/>
</dbReference>
<name>A0A918WW89_9ACTN</name>
<protein>
    <recommendedName>
        <fullName evidence="2">PAC domain-containing protein</fullName>
    </recommendedName>
</protein>
<evidence type="ECO:0000259" key="2">
    <source>
        <dbReference type="PROSITE" id="PS50113"/>
    </source>
</evidence>
<dbReference type="Gene3D" id="2.10.70.100">
    <property type="match status" value="1"/>
</dbReference>
<dbReference type="InterPro" id="IPR000014">
    <property type="entry name" value="PAS"/>
</dbReference>
<dbReference type="InterPro" id="IPR001932">
    <property type="entry name" value="PPM-type_phosphatase-like_dom"/>
</dbReference>
<dbReference type="AlphaFoldDB" id="A0A918WW89"/>
<dbReference type="RefSeq" id="WP_229897704.1">
    <property type="nucleotide sequence ID" value="NZ_BMVC01000004.1"/>
</dbReference>
<organism evidence="3 4">
    <name type="scientific">Streptomyces finlayi</name>
    <dbReference type="NCBI Taxonomy" id="67296"/>
    <lineage>
        <taxon>Bacteria</taxon>
        <taxon>Bacillati</taxon>
        <taxon>Actinomycetota</taxon>
        <taxon>Actinomycetes</taxon>
        <taxon>Kitasatosporales</taxon>
        <taxon>Streptomycetaceae</taxon>
        <taxon>Streptomyces</taxon>
    </lineage>
</organism>
<dbReference type="PANTHER" id="PTHR43156:SF2">
    <property type="entry name" value="STAGE II SPORULATION PROTEIN E"/>
    <property type="match status" value="1"/>
</dbReference>
<dbReference type="Pfam" id="PF08447">
    <property type="entry name" value="PAS_3"/>
    <property type="match status" value="1"/>
</dbReference>
<proteinExistence type="predicted"/>
<dbReference type="PROSITE" id="PS50113">
    <property type="entry name" value="PAC"/>
    <property type="match status" value="1"/>
</dbReference>
<dbReference type="GO" id="GO:0016791">
    <property type="term" value="F:phosphatase activity"/>
    <property type="evidence" value="ECO:0007669"/>
    <property type="project" value="TreeGrafter"/>
</dbReference>
<dbReference type="InterPro" id="IPR001610">
    <property type="entry name" value="PAC"/>
</dbReference>
<gene>
    <name evidence="3" type="ORF">GCM10010334_22730</name>
</gene>
<dbReference type="InterPro" id="IPR035965">
    <property type="entry name" value="PAS-like_dom_sf"/>
</dbReference>
<evidence type="ECO:0000313" key="3">
    <source>
        <dbReference type="EMBL" id="GHC89544.1"/>
    </source>
</evidence>
<dbReference type="InterPro" id="IPR000700">
    <property type="entry name" value="PAS-assoc_C"/>
</dbReference>
<evidence type="ECO:0000313" key="4">
    <source>
        <dbReference type="Proteomes" id="UP000638353"/>
    </source>
</evidence>
<dbReference type="SMART" id="SM00086">
    <property type="entry name" value="PAC"/>
    <property type="match status" value="1"/>
</dbReference>